<feature type="compositionally biased region" description="Basic and acidic residues" evidence="1">
    <location>
        <begin position="193"/>
        <end position="210"/>
    </location>
</feature>
<gene>
    <name evidence="3" type="ORF">LL252_13510</name>
</gene>
<dbReference type="Gene3D" id="3.60.120.10">
    <property type="entry name" value="Anthranilate synthase"/>
    <property type="match status" value="1"/>
</dbReference>
<dbReference type="PANTHER" id="PTHR11236">
    <property type="entry name" value="AMINOBENZOATE/ANTHRANILATE SYNTHASE"/>
    <property type="match status" value="1"/>
</dbReference>
<dbReference type="RefSeq" id="WP_228234393.1">
    <property type="nucleotide sequence ID" value="NZ_JAJGNA010000018.1"/>
</dbReference>
<feature type="region of interest" description="Disordered" evidence="1">
    <location>
        <begin position="193"/>
        <end position="220"/>
    </location>
</feature>
<dbReference type="EMBL" id="JAJGNA010000018">
    <property type="protein sequence ID" value="MCC4309588.1"/>
    <property type="molecule type" value="Genomic_DNA"/>
</dbReference>
<dbReference type="InterPro" id="IPR005801">
    <property type="entry name" value="ADC_synthase"/>
</dbReference>
<dbReference type="GO" id="GO:0046820">
    <property type="term" value="F:4-amino-4-deoxychorismate synthase activity"/>
    <property type="evidence" value="ECO:0007669"/>
    <property type="project" value="TreeGrafter"/>
</dbReference>
<evidence type="ECO:0000313" key="3">
    <source>
        <dbReference type="EMBL" id="MCC4309588.1"/>
    </source>
</evidence>
<organism evidence="3 4">
    <name type="scientific">Alloalcanivorax marinus</name>
    <dbReference type="NCBI Taxonomy" id="1177169"/>
    <lineage>
        <taxon>Bacteria</taxon>
        <taxon>Pseudomonadati</taxon>
        <taxon>Pseudomonadota</taxon>
        <taxon>Gammaproteobacteria</taxon>
        <taxon>Oceanospirillales</taxon>
        <taxon>Alcanivoracaceae</taxon>
        <taxon>Alloalcanivorax</taxon>
    </lineage>
</organism>
<accession>A0A9Q3YSG2</accession>
<dbReference type="InterPro" id="IPR019999">
    <property type="entry name" value="Anth_synth_I-like"/>
</dbReference>
<proteinExistence type="predicted"/>
<dbReference type="InterPro" id="IPR015890">
    <property type="entry name" value="Chorismate_C"/>
</dbReference>
<sequence>MTDTQPLDDDLDGRRPHAVFMVDGRPMALGTPARTLRAGDPDALRALPGRIQRALQEDCVFACGLLPYDAGPALHGLPGGGADTVVHLFRAPPRPFRPAVADDFQLTAPFRAEQDAADYHRALTRIRDYLKAGDCYQVNYAQRFQARWRGDPLAAFARLLAAHPAPHASFFRDGDEAVFGVSPERFLSIDGGRVRTEPIKGSRPRGRNEAEDQALGEALRRHPKDRAENLMIVDLLRNDLGAFCTAGSIRVDPLFELRRFSNVQHLVSTVTGTLRPDVTPLGALLSAFPGGSITGAPKKRAMEIIAELEPHPRGAYCGSLFWQDRDGRFDSTILIRTLQTDGDRLYCHGGGGIVYDSDPEEEYEESWFKVRKLMEALSLSPP</sequence>
<dbReference type="Pfam" id="PF00425">
    <property type="entry name" value="Chorismate_bind"/>
    <property type="match status" value="1"/>
</dbReference>
<reference evidence="3" key="1">
    <citation type="submission" date="2021-10" db="EMBL/GenBank/DDBJ databases">
        <title>The diversity and Nitrogen Metabolism of Culturable Nitrate-Utilizing Bacteria Within the Oxygen Minimum Zone of the Changjiang (Yangtze River)Estuary.</title>
        <authorList>
            <person name="Zhang D."/>
            <person name="Zheng J."/>
            <person name="Liu S."/>
            <person name="He W."/>
        </authorList>
    </citation>
    <scope>NUCLEOTIDE SEQUENCE</scope>
    <source>
        <strain evidence="3">FXH-223</strain>
    </source>
</reference>
<dbReference type="GO" id="GO:0000162">
    <property type="term" value="P:L-tryptophan biosynthetic process"/>
    <property type="evidence" value="ECO:0007669"/>
    <property type="project" value="TreeGrafter"/>
</dbReference>
<dbReference type="SUPFAM" id="SSF56322">
    <property type="entry name" value="ADC synthase"/>
    <property type="match status" value="1"/>
</dbReference>
<dbReference type="Proteomes" id="UP001108027">
    <property type="component" value="Unassembled WGS sequence"/>
</dbReference>
<evidence type="ECO:0000256" key="1">
    <source>
        <dbReference type="SAM" id="MobiDB-lite"/>
    </source>
</evidence>
<feature type="domain" description="Chorismate-utilising enzyme C-terminal" evidence="2">
    <location>
        <begin position="116"/>
        <end position="369"/>
    </location>
</feature>
<name>A0A9Q3YSG2_9GAMM</name>
<dbReference type="PANTHER" id="PTHR11236:SF50">
    <property type="entry name" value="AMINODEOXYCHORISMATE SYNTHASE COMPONENT 1"/>
    <property type="match status" value="1"/>
</dbReference>
<evidence type="ECO:0000259" key="2">
    <source>
        <dbReference type="Pfam" id="PF00425"/>
    </source>
</evidence>
<evidence type="ECO:0000313" key="4">
    <source>
        <dbReference type="Proteomes" id="UP001108027"/>
    </source>
</evidence>
<comment type="caution">
    <text evidence="3">The sequence shown here is derived from an EMBL/GenBank/DDBJ whole genome shotgun (WGS) entry which is preliminary data.</text>
</comment>
<dbReference type="PRINTS" id="PR00095">
    <property type="entry name" value="ANTSNTHASEI"/>
</dbReference>
<protein>
    <submittedName>
        <fullName evidence="3">Anthranilate synthase component I family protein</fullName>
    </submittedName>
</protein>
<keyword evidence="4" id="KW-1185">Reference proteome</keyword>
<dbReference type="AlphaFoldDB" id="A0A9Q3YSG2"/>